<name>A0ABM1E8G7_PRICU</name>
<reference evidence="6" key="1">
    <citation type="submission" date="2025-08" db="UniProtKB">
        <authorList>
            <consortium name="RefSeq"/>
        </authorList>
    </citation>
    <scope>IDENTIFICATION</scope>
</reference>
<evidence type="ECO:0000256" key="2">
    <source>
        <dbReference type="ARBA" id="ARBA00022679"/>
    </source>
</evidence>
<proteinExistence type="inferred from homology"/>
<dbReference type="EC" id="2.7.-.-" evidence="4"/>
<gene>
    <name evidence="6" type="primary">LOC106809798</name>
</gene>
<dbReference type="Proteomes" id="UP000695022">
    <property type="component" value="Unplaced"/>
</dbReference>
<sequence length="231" mass="26033">MIPEYVKMEDLLAGFTTPSVMDCKIGVRTYLEEELAKAREKPKLRKDMYEKMIQVDADEPTEEEHAQRGVTKPRYMVWRESISSTASLGFRIEGIKRADGSSTSDFKKTKTKEQIAQVMRCFIDDNDEIRKKYLRRLKAIRTTCETSPFLAAHELIGSSLLFVHDTSGYANVWIIDFGKTLPLPEGAAVTHTVPWVEGNHEDGYLIGVQSLISVFESCAPMPGQAAKNGEH</sequence>
<evidence type="ECO:0000313" key="5">
    <source>
        <dbReference type="Proteomes" id="UP000695022"/>
    </source>
</evidence>
<evidence type="ECO:0000313" key="6">
    <source>
        <dbReference type="RefSeq" id="XP_014668488.1"/>
    </source>
</evidence>
<dbReference type="Pfam" id="PF03770">
    <property type="entry name" value="IPK"/>
    <property type="match status" value="1"/>
</dbReference>
<dbReference type="RefSeq" id="XP_014668488.1">
    <property type="nucleotide sequence ID" value="XM_014813002.1"/>
</dbReference>
<comment type="similarity">
    <text evidence="1 4">Belongs to the inositol phosphokinase (IPK) family.</text>
</comment>
<dbReference type="GeneID" id="106809798"/>
<evidence type="ECO:0000256" key="4">
    <source>
        <dbReference type="RuleBase" id="RU363090"/>
    </source>
</evidence>
<keyword evidence="5" id="KW-1185">Reference proteome</keyword>
<organism evidence="5 6">
    <name type="scientific">Priapulus caudatus</name>
    <name type="common">Priapulid worm</name>
    <dbReference type="NCBI Taxonomy" id="37621"/>
    <lineage>
        <taxon>Eukaryota</taxon>
        <taxon>Metazoa</taxon>
        <taxon>Ecdysozoa</taxon>
        <taxon>Scalidophora</taxon>
        <taxon>Priapulida</taxon>
        <taxon>Priapulimorpha</taxon>
        <taxon>Priapulimorphida</taxon>
        <taxon>Priapulidae</taxon>
        <taxon>Priapulus</taxon>
    </lineage>
</organism>
<evidence type="ECO:0000256" key="1">
    <source>
        <dbReference type="ARBA" id="ARBA00007374"/>
    </source>
</evidence>
<protein>
    <recommendedName>
        <fullName evidence="4">Kinase</fullName>
        <ecNumber evidence="4">2.7.-.-</ecNumber>
    </recommendedName>
</protein>
<dbReference type="PANTHER" id="PTHR12400">
    <property type="entry name" value="INOSITOL POLYPHOSPHATE KINASE"/>
    <property type="match status" value="1"/>
</dbReference>
<keyword evidence="2 4" id="KW-0808">Transferase</keyword>
<keyword evidence="3 4" id="KW-0418">Kinase</keyword>
<dbReference type="SUPFAM" id="SSF56104">
    <property type="entry name" value="SAICAR synthase-like"/>
    <property type="match status" value="1"/>
</dbReference>
<dbReference type="Gene3D" id="3.30.470.160">
    <property type="entry name" value="Inositol polyphosphate kinase"/>
    <property type="match status" value="1"/>
</dbReference>
<dbReference type="PANTHER" id="PTHR12400:SF26">
    <property type="entry name" value="KINASE"/>
    <property type="match status" value="1"/>
</dbReference>
<dbReference type="InterPro" id="IPR038286">
    <property type="entry name" value="IPK_sf"/>
</dbReference>
<accession>A0ABM1E8G7</accession>
<dbReference type="InterPro" id="IPR005522">
    <property type="entry name" value="IPK"/>
</dbReference>
<evidence type="ECO:0000256" key="3">
    <source>
        <dbReference type="ARBA" id="ARBA00022777"/>
    </source>
</evidence>